<sequence length="85" mass="9524">MSESQVQEKPENGLPLSRRLFFPEASLGEFSIFLPSSPDKSPGGAALFISFPDIPKPDSYTSSLRRWAFLSDAKVHRESDKIPQR</sequence>
<proteinExistence type="predicted"/>
<dbReference type="AlphaFoldDB" id="A0A455SJY3"/>
<evidence type="ECO:0000313" key="1">
    <source>
        <dbReference type="EMBL" id="BBH87930.1"/>
    </source>
</evidence>
<gene>
    <name evidence="1" type="ORF">KTC_26810</name>
</gene>
<dbReference type="EMBL" id="AP019376">
    <property type="protein sequence ID" value="BBH87930.1"/>
    <property type="molecule type" value="Genomic_DNA"/>
</dbReference>
<protein>
    <submittedName>
        <fullName evidence="1">Uncharacterized protein</fullName>
    </submittedName>
</protein>
<reference evidence="1" key="1">
    <citation type="submission" date="2018-12" db="EMBL/GenBank/DDBJ databases">
        <title>Novel natural products biosynthetic potential of the class Ktedonobacteria.</title>
        <authorList>
            <person name="Zheng Y."/>
            <person name="Saitou A."/>
            <person name="Wang C.M."/>
            <person name="Toyoda A."/>
            <person name="Minakuchi Y."/>
            <person name="Sekiguchi Y."/>
            <person name="Ueda K."/>
            <person name="Takano H."/>
            <person name="Sakai Y."/>
            <person name="Yokota A."/>
            <person name="Yabe S."/>
        </authorList>
    </citation>
    <scope>NUCLEOTIDE SEQUENCE</scope>
    <source>
        <strain evidence="1">COM3</strain>
    </source>
</reference>
<organism evidence="1">
    <name type="scientific">Thermosporothrix sp. COM3</name>
    <dbReference type="NCBI Taxonomy" id="2490863"/>
    <lineage>
        <taxon>Bacteria</taxon>
        <taxon>Bacillati</taxon>
        <taxon>Chloroflexota</taxon>
        <taxon>Ktedonobacteria</taxon>
        <taxon>Ktedonobacterales</taxon>
        <taxon>Thermosporotrichaceae</taxon>
        <taxon>Thermosporothrix</taxon>
    </lineage>
</organism>
<name>A0A455SJY3_9CHLR</name>
<accession>A0A455SJY3</accession>